<dbReference type="OrthoDB" id="10629860at2759"/>
<name>A0A3M7RQY3_BRAPC</name>
<protein>
    <submittedName>
        <fullName evidence="1">Uncharacterized protein</fullName>
    </submittedName>
</protein>
<reference evidence="1 2" key="1">
    <citation type="journal article" date="2018" name="Sci. Rep.">
        <title>Genomic signatures of local adaptation to the degree of environmental predictability in rotifers.</title>
        <authorList>
            <person name="Franch-Gras L."/>
            <person name="Hahn C."/>
            <person name="Garcia-Roger E.M."/>
            <person name="Carmona M.J."/>
            <person name="Serra M."/>
            <person name="Gomez A."/>
        </authorList>
    </citation>
    <scope>NUCLEOTIDE SEQUENCE [LARGE SCALE GENOMIC DNA]</scope>
    <source>
        <strain evidence="1">HYR1</strain>
    </source>
</reference>
<gene>
    <name evidence="1" type="ORF">BpHYR1_014113</name>
</gene>
<evidence type="ECO:0000313" key="1">
    <source>
        <dbReference type="EMBL" id="RNA25964.1"/>
    </source>
</evidence>
<dbReference type="EMBL" id="REGN01002828">
    <property type="protein sequence ID" value="RNA25964.1"/>
    <property type="molecule type" value="Genomic_DNA"/>
</dbReference>
<proteinExistence type="predicted"/>
<dbReference type="Proteomes" id="UP000276133">
    <property type="component" value="Unassembled WGS sequence"/>
</dbReference>
<accession>A0A3M7RQY3</accession>
<keyword evidence="2" id="KW-1185">Reference proteome</keyword>
<comment type="caution">
    <text evidence="1">The sequence shown here is derived from an EMBL/GenBank/DDBJ whole genome shotgun (WGS) entry which is preliminary data.</text>
</comment>
<evidence type="ECO:0000313" key="2">
    <source>
        <dbReference type="Proteomes" id="UP000276133"/>
    </source>
</evidence>
<sequence length="404" mass="45893">MVSMVLVPYGINPNFDIVPIVMVTSLLIKKSQVSQSNTHNIINLKNRAHRLGRQTNRTLRHQQRLHHILLQNIRNQALSHINASSVLSLGMSVPQLGHSGNRVESSVLRQRIRHNLQRFSKCSKAVLLHACQRVRVLTQSDHQLDLGRAASRDQRPLLHQTPNNAQRVMNRPVRLVQHQSIASPHQHRHRPARVRHSCKLNHSARPRAHLLHQIRIAQHLTTKMVQTGDRLARQTLAYKLNVVSLNVLDHHYFHFGQKVQRQLVHGISQNALLNEQHIAVGCFDFFHNVQNVLAFFFEYAVHLSVVVDDHIVFHVGLGRTDAKLNEANFCLFDLFWRIKSGRFLVKDKAVDELGVVNGAAELLDQLDVAQVHVGGSGRVDDLHDRVDSNGRQLTGELGDHFGVE</sequence>
<dbReference type="AlphaFoldDB" id="A0A3M7RQY3"/>
<organism evidence="1 2">
    <name type="scientific">Brachionus plicatilis</name>
    <name type="common">Marine rotifer</name>
    <name type="synonym">Brachionus muelleri</name>
    <dbReference type="NCBI Taxonomy" id="10195"/>
    <lineage>
        <taxon>Eukaryota</taxon>
        <taxon>Metazoa</taxon>
        <taxon>Spiralia</taxon>
        <taxon>Gnathifera</taxon>
        <taxon>Rotifera</taxon>
        <taxon>Eurotatoria</taxon>
        <taxon>Monogononta</taxon>
        <taxon>Pseudotrocha</taxon>
        <taxon>Ploima</taxon>
        <taxon>Brachionidae</taxon>
        <taxon>Brachionus</taxon>
    </lineage>
</organism>